<dbReference type="InterPro" id="IPR015500">
    <property type="entry name" value="Peptidase_S8_subtilisin-rel"/>
</dbReference>
<sequence length="470" mass="47712">MRTYVGVGVTGVVAATGVLAGVVVGESGETGLATPAHAHPVAQVPGQPAPDGPAPSIPITDPTDIPTFESVRSLNAQEARQAEYWLDQYGVRDAWDEATGDGVKIAVIDTGVDGTHPDLEGAVGKGTDVSGVGSSNGQEGLGAEPPHGTMVASVAAGRGHGSSSSTGVGGNTGVIGVAPEAEILPVSTWLGTERSDVRSTDEQIPDAVRWAVDNGADIINMSVGSPQQTWPESWDSAFEYAEEKDVLIIAAAGNRGNGITQVGAPATIPSVLTVGGVGRNGQAGEESSSQGISIAVSAPSEDLVGAVPGDGYREWTGTSAAAPIVAGTAALIMEKYPDLSAQEVAYRITASAQDAGVPGRDPLYGYGILDVNAAVTEDLPPMEGDGPLGSMAEWIQIHRRHDATSTASAQASAMPLTEDVTAEAVPPDPVVPLNSTGALPIVILAGFGVLIAGLTGAAAWHIRWLLKRKP</sequence>
<evidence type="ECO:0000256" key="7">
    <source>
        <dbReference type="SAM" id="MobiDB-lite"/>
    </source>
</evidence>
<comment type="similarity">
    <text evidence="1 5 6">Belongs to the peptidase S8 family.</text>
</comment>
<evidence type="ECO:0000313" key="10">
    <source>
        <dbReference type="EMBL" id="NKE09091.1"/>
    </source>
</evidence>
<evidence type="ECO:0000256" key="1">
    <source>
        <dbReference type="ARBA" id="ARBA00011073"/>
    </source>
</evidence>
<keyword evidence="3 5" id="KW-0378">Hydrolase</keyword>
<dbReference type="Gene3D" id="3.40.50.200">
    <property type="entry name" value="Peptidase S8/S53 domain"/>
    <property type="match status" value="1"/>
</dbReference>
<gene>
    <name evidence="10" type="ORF">GTW58_03850</name>
</gene>
<keyword evidence="8" id="KW-0472">Membrane</keyword>
<dbReference type="PROSITE" id="PS00138">
    <property type="entry name" value="SUBTILASE_SER"/>
    <property type="match status" value="1"/>
</dbReference>
<feature type="active site" description="Charge relay system" evidence="5">
    <location>
        <position position="109"/>
    </location>
</feature>
<keyword evidence="8" id="KW-0812">Transmembrane</keyword>
<dbReference type="PROSITE" id="PS51892">
    <property type="entry name" value="SUBTILASE"/>
    <property type="match status" value="1"/>
</dbReference>
<dbReference type="InterPro" id="IPR022398">
    <property type="entry name" value="Peptidase_S8_His-AS"/>
</dbReference>
<comment type="caution">
    <text evidence="10">The sequence shown here is derived from an EMBL/GenBank/DDBJ whole genome shotgun (WGS) entry which is preliminary data.</text>
</comment>
<organism evidence="10 11">
    <name type="scientific">Kocuria subflava</name>
    <dbReference type="NCBI Taxonomy" id="1736139"/>
    <lineage>
        <taxon>Bacteria</taxon>
        <taxon>Bacillati</taxon>
        <taxon>Actinomycetota</taxon>
        <taxon>Actinomycetes</taxon>
        <taxon>Micrococcales</taxon>
        <taxon>Micrococcaceae</taxon>
        <taxon>Kocuria</taxon>
    </lineage>
</organism>
<dbReference type="GO" id="GO:0006508">
    <property type="term" value="P:proteolysis"/>
    <property type="evidence" value="ECO:0007669"/>
    <property type="project" value="UniProtKB-KW"/>
</dbReference>
<keyword evidence="8" id="KW-1133">Transmembrane helix</keyword>
<dbReference type="GO" id="GO:0004252">
    <property type="term" value="F:serine-type endopeptidase activity"/>
    <property type="evidence" value="ECO:0007669"/>
    <property type="project" value="UniProtKB-UniRule"/>
</dbReference>
<evidence type="ECO:0000256" key="5">
    <source>
        <dbReference type="PROSITE-ProRule" id="PRU01240"/>
    </source>
</evidence>
<accession>A0A846U2Z9</accession>
<dbReference type="InterPro" id="IPR023827">
    <property type="entry name" value="Peptidase_S8_Asp-AS"/>
</dbReference>
<feature type="domain" description="Peptidase S8/S53" evidence="9">
    <location>
        <begin position="100"/>
        <end position="367"/>
    </location>
</feature>
<reference evidence="10 11" key="1">
    <citation type="submission" date="2020-02" db="EMBL/GenBank/DDBJ databases">
        <authorList>
            <person name="Sun Q."/>
        </authorList>
    </citation>
    <scope>NUCLEOTIDE SEQUENCE [LARGE SCALE GENOMIC DNA]</scope>
    <source>
        <strain evidence="10 11">YIM 13062</strain>
    </source>
</reference>
<dbReference type="SUPFAM" id="SSF52743">
    <property type="entry name" value="Subtilisin-like"/>
    <property type="match status" value="1"/>
</dbReference>
<dbReference type="PRINTS" id="PR00723">
    <property type="entry name" value="SUBTILISIN"/>
</dbReference>
<evidence type="ECO:0000256" key="8">
    <source>
        <dbReference type="SAM" id="Phobius"/>
    </source>
</evidence>
<evidence type="ECO:0000259" key="9">
    <source>
        <dbReference type="Pfam" id="PF00082"/>
    </source>
</evidence>
<proteinExistence type="inferred from homology"/>
<keyword evidence="4 5" id="KW-0720">Serine protease</keyword>
<dbReference type="PROSITE" id="PS00136">
    <property type="entry name" value="SUBTILASE_ASP"/>
    <property type="match status" value="1"/>
</dbReference>
<evidence type="ECO:0000313" key="11">
    <source>
        <dbReference type="Proteomes" id="UP000521379"/>
    </source>
</evidence>
<dbReference type="EMBL" id="JAAVUN010000004">
    <property type="protein sequence ID" value="NKE09091.1"/>
    <property type="molecule type" value="Genomic_DNA"/>
</dbReference>
<evidence type="ECO:0000256" key="2">
    <source>
        <dbReference type="ARBA" id="ARBA00022670"/>
    </source>
</evidence>
<dbReference type="InterPro" id="IPR023828">
    <property type="entry name" value="Peptidase_S8_Ser-AS"/>
</dbReference>
<name>A0A846U2Z9_9MICC</name>
<dbReference type="AlphaFoldDB" id="A0A846U2Z9"/>
<dbReference type="Pfam" id="PF00082">
    <property type="entry name" value="Peptidase_S8"/>
    <property type="match status" value="1"/>
</dbReference>
<dbReference type="PROSITE" id="PS00137">
    <property type="entry name" value="SUBTILASE_HIS"/>
    <property type="match status" value="1"/>
</dbReference>
<keyword evidence="2 5" id="KW-0645">Protease</keyword>
<keyword evidence="11" id="KW-1185">Reference proteome</keyword>
<evidence type="ECO:0000256" key="4">
    <source>
        <dbReference type="ARBA" id="ARBA00022825"/>
    </source>
</evidence>
<dbReference type="InterPro" id="IPR036852">
    <property type="entry name" value="Peptidase_S8/S53_dom_sf"/>
</dbReference>
<dbReference type="PANTHER" id="PTHR43806">
    <property type="entry name" value="PEPTIDASE S8"/>
    <property type="match status" value="1"/>
</dbReference>
<dbReference type="InterPro" id="IPR050131">
    <property type="entry name" value="Peptidase_S8_subtilisin-like"/>
</dbReference>
<dbReference type="Proteomes" id="UP000521379">
    <property type="component" value="Unassembled WGS sequence"/>
</dbReference>
<protein>
    <submittedName>
        <fullName evidence="10">S8 family serine peptidase</fullName>
    </submittedName>
</protein>
<feature type="region of interest" description="Disordered" evidence="7">
    <location>
        <begin position="121"/>
        <end position="144"/>
    </location>
</feature>
<evidence type="ECO:0000256" key="6">
    <source>
        <dbReference type="RuleBase" id="RU003355"/>
    </source>
</evidence>
<feature type="active site" description="Charge relay system" evidence="5">
    <location>
        <position position="319"/>
    </location>
</feature>
<dbReference type="PANTHER" id="PTHR43806:SF11">
    <property type="entry name" value="CEREVISIN-RELATED"/>
    <property type="match status" value="1"/>
</dbReference>
<evidence type="ECO:0000256" key="3">
    <source>
        <dbReference type="ARBA" id="ARBA00022801"/>
    </source>
</evidence>
<feature type="transmembrane region" description="Helical" evidence="8">
    <location>
        <begin position="437"/>
        <end position="460"/>
    </location>
</feature>
<dbReference type="InterPro" id="IPR000209">
    <property type="entry name" value="Peptidase_S8/S53_dom"/>
</dbReference>
<feature type="active site" description="Charge relay system" evidence="5">
    <location>
        <position position="147"/>
    </location>
</feature>